<evidence type="ECO:0000256" key="1">
    <source>
        <dbReference type="SAM" id="MobiDB-lite"/>
    </source>
</evidence>
<protein>
    <submittedName>
        <fullName evidence="2">Putative secreted protein</fullName>
    </submittedName>
</protein>
<feature type="region of interest" description="Disordered" evidence="1">
    <location>
        <begin position="52"/>
        <end position="76"/>
    </location>
</feature>
<organism evidence="2">
    <name type="scientific">Anopheles darlingi</name>
    <name type="common">Mosquito</name>
    <dbReference type="NCBI Taxonomy" id="43151"/>
    <lineage>
        <taxon>Eukaryota</taxon>
        <taxon>Metazoa</taxon>
        <taxon>Ecdysozoa</taxon>
        <taxon>Arthropoda</taxon>
        <taxon>Hexapoda</taxon>
        <taxon>Insecta</taxon>
        <taxon>Pterygota</taxon>
        <taxon>Neoptera</taxon>
        <taxon>Endopterygota</taxon>
        <taxon>Diptera</taxon>
        <taxon>Nematocera</taxon>
        <taxon>Culicoidea</taxon>
        <taxon>Culicidae</taxon>
        <taxon>Anophelinae</taxon>
        <taxon>Anopheles</taxon>
    </lineage>
</organism>
<dbReference type="AlphaFoldDB" id="A0A2M4DDC9"/>
<proteinExistence type="predicted"/>
<name>A0A2M4DDC9_ANODA</name>
<evidence type="ECO:0000313" key="2">
    <source>
        <dbReference type="EMBL" id="MBW75098.1"/>
    </source>
</evidence>
<reference evidence="2" key="1">
    <citation type="submission" date="2018-01" db="EMBL/GenBank/DDBJ databases">
        <title>An insight into the sialome of Amazonian anophelines.</title>
        <authorList>
            <person name="Ribeiro J.M."/>
            <person name="Scarpassa V."/>
            <person name="Calvo E."/>
        </authorList>
    </citation>
    <scope>NUCLEOTIDE SEQUENCE</scope>
</reference>
<accession>A0A2M4DDC9</accession>
<sequence length="76" mass="8359">MVLAAKARLILAITATQRPSVVISLATPSSTKVNYHFTTSWLLVNPLKMNTKHTRKKKTQFDSNEEEGGSRTQGSA</sequence>
<dbReference type="EMBL" id="GGFL01010920">
    <property type="protein sequence ID" value="MBW75098.1"/>
    <property type="molecule type" value="Transcribed_RNA"/>
</dbReference>